<evidence type="ECO:0000313" key="1">
    <source>
        <dbReference type="EMBL" id="MQN89636.1"/>
    </source>
</evidence>
<protein>
    <submittedName>
        <fullName evidence="1">Uncharacterized protein</fullName>
    </submittedName>
</protein>
<evidence type="ECO:0000313" key="2">
    <source>
        <dbReference type="Proteomes" id="UP000420635"/>
    </source>
</evidence>
<dbReference type="RefSeq" id="WP_153113274.1">
    <property type="nucleotide sequence ID" value="NZ_VZAS01000092.1"/>
</dbReference>
<gene>
    <name evidence="1" type="ORF">F7D59_07180</name>
</gene>
<dbReference type="Proteomes" id="UP000420635">
    <property type="component" value="Unassembled WGS sequence"/>
</dbReference>
<proteinExistence type="predicted"/>
<comment type="caution">
    <text evidence="1">The sequence shown here is derived from an EMBL/GenBank/DDBJ whole genome shotgun (WGS) entry which is preliminary data.</text>
</comment>
<dbReference type="EMBL" id="VZBQ01000082">
    <property type="protein sequence ID" value="MQN89636.1"/>
    <property type="molecule type" value="Genomic_DNA"/>
</dbReference>
<dbReference type="AlphaFoldDB" id="A0A646HJR4"/>
<name>A0A646HJR4_9BACT</name>
<sequence>MAMEFLIGGMLGRVVAPIAQDIFENKTELGRELAEKKFEKQRRLSAMEYENKLALSQHDHKKKLEQMQVQFELNIKKAEKQMQLQHSEWEKETFWKYCYPLRNPYEVGGIQSEQGAKINTLSLPNKKKIVPLRVITALKEGTDNTFVTLNTNLSMFLTNNFSANGEHAIISDIGAWKDDVPVNDASVNYLYEGLKGQPTLVIVPTFTDSGSIVKLKLWYWGLGEELVYPNSWNIGWFDVDTIRRQAQISQLREFYAILEKVGIEYPNENLKKNYAIAKVIEKKGADLSQQEIDYLYSVLIGQIKEEEILKRAKQKTIETISSIISCTTAMYGDAYHLSNHGIKPLLPYILPQMSLPKEFLTIIRDYYITLVNTALMEGILTKEEAIEIEFDLAEGLQLSCNADNEIVKSLCNDVRLLNGDVSGELHNKTIQRLRKFCNKNKMNYIE</sequence>
<organism evidence="1 2">
    <name type="scientific">Segatella copri</name>
    <dbReference type="NCBI Taxonomy" id="165179"/>
    <lineage>
        <taxon>Bacteria</taxon>
        <taxon>Pseudomonadati</taxon>
        <taxon>Bacteroidota</taxon>
        <taxon>Bacteroidia</taxon>
        <taxon>Bacteroidales</taxon>
        <taxon>Prevotellaceae</taxon>
        <taxon>Segatella</taxon>
    </lineage>
</organism>
<reference evidence="2" key="1">
    <citation type="submission" date="2019-09" db="EMBL/GenBank/DDBJ databases">
        <title>Distinct polysaccharide growth profiles of human intestinal Prevotella copri isolates.</title>
        <authorList>
            <person name="Fehlner-Peach H."/>
            <person name="Magnabosco C."/>
            <person name="Raghavan V."/>
            <person name="Scher J.U."/>
            <person name="Tett A."/>
            <person name="Cox L.M."/>
            <person name="Gottsegen C."/>
            <person name="Watters A."/>
            <person name="Wiltshire- Gordon J.D."/>
            <person name="Segata N."/>
            <person name="Bonneau R."/>
            <person name="Littman D.R."/>
        </authorList>
    </citation>
    <scope>NUCLEOTIDE SEQUENCE [LARGE SCALE GENOMIC DNA]</scope>
    <source>
        <strain evidence="2">iP54</strain>
    </source>
</reference>
<accession>A0A646HJR4</accession>